<evidence type="ECO:0000313" key="2">
    <source>
        <dbReference type="Proteomes" id="UP001162164"/>
    </source>
</evidence>
<dbReference type="Gene3D" id="3.30.420.10">
    <property type="entry name" value="Ribonuclease H-like superfamily/Ribonuclease H"/>
    <property type="match status" value="1"/>
</dbReference>
<name>A0ABQ9IUN9_9CUCU</name>
<dbReference type="PANTHER" id="PTHR47326:SF1">
    <property type="entry name" value="HTH PSQ-TYPE DOMAIN-CONTAINING PROTEIN"/>
    <property type="match status" value="1"/>
</dbReference>
<accession>A0ABQ9IUN9</accession>
<sequence length="158" mass="18456">MYITNFLQITIFLQRAKTTQKWFKTISYSTRLTSSRRWLCSAIAILLLDKRMVHYTKTFCLPINPSLLVMESITATTNITGQTIRMLRANLWCGMINDQSVGLFVLKERFTGARYLEYLENELINLLDDVSFRLRQKMYFQEYGAPAHLARDVINNLA</sequence>
<organism evidence="1 2">
    <name type="scientific">Molorchus minor</name>
    <dbReference type="NCBI Taxonomy" id="1323400"/>
    <lineage>
        <taxon>Eukaryota</taxon>
        <taxon>Metazoa</taxon>
        <taxon>Ecdysozoa</taxon>
        <taxon>Arthropoda</taxon>
        <taxon>Hexapoda</taxon>
        <taxon>Insecta</taxon>
        <taxon>Pterygota</taxon>
        <taxon>Neoptera</taxon>
        <taxon>Endopterygota</taxon>
        <taxon>Coleoptera</taxon>
        <taxon>Polyphaga</taxon>
        <taxon>Cucujiformia</taxon>
        <taxon>Chrysomeloidea</taxon>
        <taxon>Cerambycidae</taxon>
        <taxon>Lamiinae</taxon>
        <taxon>Monochamini</taxon>
        <taxon>Molorchus</taxon>
    </lineage>
</organism>
<comment type="caution">
    <text evidence="1">The sequence shown here is derived from an EMBL/GenBank/DDBJ whole genome shotgun (WGS) entry which is preliminary data.</text>
</comment>
<protein>
    <submittedName>
        <fullName evidence="1">Uncharacterized protein</fullName>
    </submittedName>
</protein>
<reference evidence="1" key="1">
    <citation type="journal article" date="2023" name="Insect Mol. Biol.">
        <title>Genome sequencing provides insights into the evolution of gene families encoding plant cell wall-degrading enzymes in longhorned beetles.</title>
        <authorList>
            <person name="Shin N.R."/>
            <person name="Okamura Y."/>
            <person name="Kirsch R."/>
            <person name="Pauchet Y."/>
        </authorList>
    </citation>
    <scope>NUCLEOTIDE SEQUENCE</scope>
    <source>
        <strain evidence="1">MMC_N1</strain>
    </source>
</reference>
<evidence type="ECO:0000313" key="1">
    <source>
        <dbReference type="EMBL" id="KAJ8966217.1"/>
    </source>
</evidence>
<proteinExistence type="predicted"/>
<dbReference type="PANTHER" id="PTHR47326">
    <property type="entry name" value="TRANSPOSABLE ELEMENT TC3 TRANSPOSASE-LIKE PROTEIN"/>
    <property type="match status" value="1"/>
</dbReference>
<dbReference type="InterPro" id="IPR036397">
    <property type="entry name" value="RNaseH_sf"/>
</dbReference>
<dbReference type="EMBL" id="JAPWTJ010002409">
    <property type="protein sequence ID" value="KAJ8966217.1"/>
    <property type="molecule type" value="Genomic_DNA"/>
</dbReference>
<keyword evidence="2" id="KW-1185">Reference proteome</keyword>
<dbReference type="Proteomes" id="UP001162164">
    <property type="component" value="Unassembled WGS sequence"/>
</dbReference>
<gene>
    <name evidence="1" type="ORF">NQ317_007586</name>
</gene>